<evidence type="ECO:0000313" key="4">
    <source>
        <dbReference type="Proteomes" id="UP001321018"/>
    </source>
</evidence>
<keyword evidence="3" id="KW-1185">Reference proteome</keyword>
<gene>
    <name evidence="2" type="ORF">OB955_16225</name>
    <name evidence="1" type="ORF">OB960_20515</name>
</gene>
<evidence type="ECO:0000313" key="1">
    <source>
        <dbReference type="EMBL" id="MCU4743772.1"/>
    </source>
</evidence>
<name>A0AAP2Z213_9EURY</name>
<dbReference type="EMBL" id="JAOPKB010000011">
    <property type="protein sequence ID" value="MCU4974273.1"/>
    <property type="molecule type" value="Genomic_DNA"/>
</dbReference>
<dbReference type="AlphaFoldDB" id="A0AAP2Z213"/>
<protein>
    <submittedName>
        <fullName evidence="1">Uncharacterized protein</fullName>
    </submittedName>
</protein>
<dbReference type="Proteomes" id="UP001320972">
    <property type="component" value="Unassembled WGS sequence"/>
</dbReference>
<proteinExistence type="predicted"/>
<comment type="caution">
    <text evidence="1">The sequence shown here is derived from an EMBL/GenBank/DDBJ whole genome shotgun (WGS) entry which is preliminary data.</text>
</comment>
<organism evidence="1 4">
    <name type="scientific">Natronoglomus mannanivorans</name>
    <dbReference type="NCBI Taxonomy" id="2979990"/>
    <lineage>
        <taxon>Archaea</taxon>
        <taxon>Methanobacteriati</taxon>
        <taxon>Methanobacteriota</taxon>
        <taxon>Stenosarchaea group</taxon>
        <taxon>Halobacteria</taxon>
        <taxon>Halobacteriales</taxon>
        <taxon>Natrialbaceae</taxon>
        <taxon>Natronoglomus</taxon>
    </lineage>
</organism>
<evidence type="ECO:0000313" key="3">
    <source>
        <dbReference type="Proteomes" id="UP001320972"/>
    </source>
</evidence>
<dbReference type="EMBL" id="JAOPKA010000018">
    <property type="protein sequence ID" value="MCU4743772.1"/>
    <property type="molecule type" value="Genomic_DNA"/>
</dbReference>
<reference evidence="1 3" key="1">
    <citation type="submission" date="2022-09" db="EMBL/GenBank/DDBJ databases">
        <title>Enrichment on poylsaccharides allowed isolation of novel metabolic and taxonomic groups of Haloarchaea.</title>
        <authorList>
            <person name="Sorokin D.Y."/>
            <person name="Elcheninov A.G."/>
            <person name="Khizhniak T.V."/>
            <person name="Kolganova T.V."/>
            <person name="Kublanov I.V."/>
        </authorList>
    </citation>
    <scope>NUCLEOTIDE SEQUENCE</scope>
    <source>
        <strain evidence="2 3">AArc-m2/3/4</strain>
        <strain evidence="1">AArc-xg1-1</strain>
    </source>
</reference>
<sequence>MMLRGKDVAMSMLAVGTAAIAGYVLRNGKSRTSHARSKADVGARIVNETEVPDEATVVDVSSRRLRELPGTRRAIKRAVSNDAREEWEHVTLETSGAWEVVDALRRSLPYHDADDGEYNGVYVRYGETVVVIDAIGWAHVEEPLH</sequence>
<accession>A0AAP2Z213</accession>
<dbReference type="Proteomes" id="UP001321018">
    <property type="component" value="Unassembled WGS sequence"/>
</dbReference>
<dbReference type="RefSeq" id="WP_338005586.1">
    <property type="nucleotide sequence ID" value="NZ_JAOPKA010000018.1"/>
</dbReference>
<evidence type="ECO:0000313" key="2">
    <source>
        <dbReference type="EMBL" id="MCU4974273.1"/>
    </source>
</evidence>